<gene>
    <name evidence="2" type="ORF">THAOC_24783</name>
</gene>
<evidence type="ECO:0000256" key="1">
    <source>
        <dbReference type="SAM" id="MobiDB-lite"/>
    </source>
</evidence>
<feature type="region of interest" description="Disordered" evidence="1">
    <location>
        <begin position="291"/>
        <end position="331"/>
    </location>
</feature>
<organism evidence="2 3">
    <name type="scientific">Thalassiosira oceanica</name>
    <name type="common">Marine diatom</name>
    <dbReference type="NCBI Taxonomy" id="159749"/>
    <lineage>
        <taxon>Eukaryota</taxon>
        <taxon>Sar</taxon>
        <taxon>Stramenopiles</taxon>
        <taxon>Ochrophyta</taxon>
        <taxon>Bacillariophyta</taxon>
        <taxon>Coscinodiscophyceae</taxon>
        <taxon>Thalassiosirophycidae</taxon>
        <taxon>Thalassiosirales</taxon>
        <taxon>Thalassiosiraceae</taxon>
        <taxon>Thalassiosira</taxon>
    </lineage>
</organism>
<feature type="non-terminal residue" evidence="2">
    <location>
        <position position="331"/>
    </location>
</feature>
<keyword evidence="3" id="KW-1185">Reference proteome</keyword>
<dbReference type="Proteomes" id="UP000266841">
    <property type="component" value="Unassembled WGS sequence"/>
</dbReference>
<dbReference type="AlphaFoldDB" id="K0RSY3"/>
<proteinExistence type="predicted"/>
<feature type="region of interest" description="Disordered" evidence="1">
    <location>
        <begin position="1"/>
        <end position="106"/>
    </location>
</feature>
<evidence type="ECO:0000313" key="3">
    <source>
        <dbReference type="Proteomes" id="UP000266841"/>
    </source>
</evidence>
<reference evidence="2 3" key="1">
    <citation type="journal article" date="2012" name="Genome Biol.">
        <title>Genome and low-iron response of an oceanic diatom adapted to chronic iron limitation.</title>
        <authorList>
            <person name="Lommer M."/>
            <person name="Specht M."/>
            <person name="Roy A.S."/>
            <person name="Kraemer L."/>
            <person name="Andreson R."/>
            <person name="Gutowska M.A."/>
            <person name="Wolf J."/>
            <person name="Bergner S.V."/>
            <person name="Schilhabel M.B."/>
            <person name="Klostermeier U.C."/>
            <person name="Beiko R.G."/>
            <person name="Rosenstiel P."/>
            <person name="Hippler M."/>
            <person name="Laroche J."/>
        </authorList>
    </citation>
    <scope>NUCLEOTIDE SEQUENCE [LARGE SCALE GENOMIC DNA]</scope>
    <source>
        <strain evidence="2 3">CCMP1005</strain>
    </source>
</reference>
<feature type="compositionally biased region" description="Pro residues" evidence="1">
    <location>
        <begin position="295"/>
        <end position="307"/>
    </location>
</feature>
<protein>
    <submittedName>
        <fullName evidence="2">Uncharacterized protein</fullName>
    </submittedName>
</protein>
<comment type="caution">
    <text evidence="2">The sequence shown here is derived from an EMBL/GenBank/DDBJ whole genome shotgun (WGS) entry which is preliminary data.</text>
</comment>
<feature type="compositionally biased region" description="Basic and acidic residues" evidence="1">
    <location>
        <begin position="322"/>
        <end position="331"/>
    </location>
</feature>
<feature type="compositionally biased region" description="Basic residues" evidence="1">
    <location>
        <begin position="54"/>
        <end position="64"/>
    </location>
</feature>
<evidence type="ECO:0000313" key="2">
    <source>
        <dbReference type="EMBL" id="EJK55484.1"/>
    </source>
</evidence>
<sequence>MLGTDVAGGDPARPKSGREEEAGTPPVRLSAPPQPLRPRAGTRRVVRTGLLVGPRRRRRGRLGRAPRPVAAVPSRRPGLAGRARGLPEGAGGGRVRDGRLRRSRAPPVRPARVLVGRAGRPVEAARGEAHLGAGEGFVREVVRRVRLVRRDAPRTRRGPDAELAAVRRRPPGGPERFVLWSFAPLPLSSRAGCRFDAHHVSSPFWAPAVYGLTMDPVPNSCNSILIHKPDEEELAGIVGRKEDVPPETCGRFLTRPAVRVAESAARGQWGSAAFVDQLVPENSAVHAKLDALGVPPLPPPGPVPGSPGPARGAAAPLGVDAEAGRARGDGV</sequence>
<feature type="compositionally biased region" description="Basic and acidic residues" evidence="1">
    <location>
        <begin position="12"/>
        <end position="21"/>
    </location>
</feature>
<name>K0RSY3_THAOC</name>
<accession>K0RSY3</accession>
<dbReference type="EMBL" id="AGNL01033933">
    <property type="protein sequence ID" value="EJK55484.1"/>
    <property type="molecule type" value="Genomic_DNA"/>
</dbReference>
<feature type="compositionally biased region" description="Low complexity" evidence="1">
    <location>
        <begin position="308"/>
        <end position="319"/>
    </location>
</feature>
<feature type="compositionally biased region" description="Low complexity" evidence="1">
    <location>
        <begin position="65"/>
        <end position="87"/>
    </location>
</feature>